<organism evidence="2">
    <name type="scientific">uncultured Aureispira sp</name>
    <dbReference type="NCBI Taxonomy" id="1331704"/>
    <lineage>
        <taxon>Bacteria</taxon>
        <taxon>Pseudomonadati</taxon>
        <taxon>Bacteroidota</taxon>
        <taxon>Saprospiria</taxon>
        <taxon>Saprospirales</taxon>
        <taxon>Saprospiraceae</taxon>
        <taxon>Aureispira</taxon>
        <taxon>environmental samples</taxon>
    </lineage>
</organism>
<evidence type="ECO:0000313" key="2">
    <source>
        <dbReference type="EMBL" id="CAA6798498.1"/>
    </source>
</evidence>
<protein>
    <recommendedName>
        <fullName evidence="1">HMA domain-containing protein</fullName>
    </recommendedName>
</protein>
<feature type="domain" description="HMA" evidence="1">
    <location>
        <begin position="1"/>
        <end position="67"/>
    </location>
</feature>
<dbReference type="GO" id="GO:0046872">
    <property type="term" value="F:metal ion binding"/>
    <property type="evidence" value="ECO:0007669"/>
    <property type="project" value="InterPro"/>
</dbReference>
<reference evidence="2" key="1">
    <citation type="submission" date="2020-01" db="EMBL/GenBank/DDBJ databases">
        <authorList>
            <person name="Meier V. D."/>
            <person name="Meier V D."/>
        </authorList>
    </citation>
    <scope>NUCLEOTIDE SEQUENCE</scope>
    <source>
        <strain evidence="2">HLG_WM_MAG_10</strain>
    </source>
</reference>
<dbReference type="Gene3D" id="3.30.70.100">
    <property type="match status" value="1"/>
</dbReference>
<name>A0A6S6RU51_9BACT</name>
<dbReference type="PROSITE" id="PS50846">
    <property type="entry name" value="HMA_2"/>
    <property type="match status" value="1"/>
</dbReference>
<dbReference type="Pfam" id="PF00403">
    <property type="entry name" value="HMA"/>
    <property type="match status" value="1"/>
</dbReference>
<evidence type="ECO:0000259" key="1">
    <source>
        <dbReference type="PROSITE" id="PS50846"/>
    </source>
</evidence>
<dbReference type="EMBL" id="CACVAQ010000006">
    <property type="protein sequence ID" value="CAA6798498.1"/>
    <property type="molecule type" value="Genomic_DNA"/>
</dbReference>
<sequence>MNKIHFKTNINCGNCIQKVTPILDAIEGIQEWSVDTSDPQKILSVDTNVVTAEEVITKIYDAGFDIEQL</sequence>
<accession>A0A6S6RU51</accession>
<proteinExistence type="predicted"/>
<dbReference type="InterPro" id="IPR006121">
    <property type="entry name" value="HMA_dom"/>
</dbReference>
<dbReference type="CDD" id="cd00371">
    <property type="entry name" value="HMA"/>
    <property type="match status" value="1"/>
</dbReference>
<dbReference type="InterPro" id="IPR036163">
    <property type="entry name" value="HMA_dom_sf"/>
</dbReference>
<dbReference type="SUPFAM" id="SSF55008">
    <property type="entry name" value="HMA, heavy metal-associated domain"/>
    <property type="match status" value="1"/>
</dbReference>
<gene>
    <name evidence="2" type="ORF">HELGO_WM28125</name>
</gene>
<dbReference type="AlphaFoldDB" id="A0A6S6RU51"/>